<dbReference type="AlphaFoldDB" id="A0A2A4TBS5"/>
<keyword evidence="1" id="KW-0472">Membrane</keyword>
<accession>A0A2A4TBS5</accession>
<protein>
    <submittedName>
        <fullName evidence="2">Uncharacterized protein</fullName>
    </submittedName>
</protein>
<organism evidence="2 3">
    <name type="scientific">SAR324 cluster bacterium</name>
    <dbReference type="NCBI Taxonomy" id="2024889"/>
    <lineage>
        <taxon>Bacteria</taxon>
        <taxon>Deltaproteobacteria</taxon>
        <taxon>SAR324 cluster</taxon>
    </lineage>
</organism>
<reference evidence="3" key="1">
    <citation type="submission" date="2017-08" db="EMBL/GenBank/DDBJ databases">
        <title>A dynamic microbial community with high functional redundancy inhabits the cold, oxic subseafloor aquifer.</title>
        <authorList>
            <person name="Tully B.J."/>
            <person name="Wheat C.G."/>
            <person name="Glazer B.T."/>
            <person name="Huber J.A."/>
        </authorList>
    </citation>
    <scope>NUCLEOTIDE SEQUENCE [LARGE SCALE GENOMIC DNA]</scope>
</reference>
<sequence>MNNIVKKYLNIKSLVVLAFSIILIVWSIYNKYDIEEWNDGKERHLISLHQFEKVSAPSLTENQKCIEDYILHFQYHGDNAVFRCGGFMWPFYDEITIDKNIVDEAYKTSLALNKNSKKTSVK</sequence>
<evidence type="ECO:0000256" key="1">
    <source>
        <dbReference type="SAM" id="Phobius"/>
    </source>
</evidence>
<proteinExistence type="predicted"/>
<keyword evidence="1" id="KW-1133">Transmembrane helix</keyword>
<gene>
    <name evidence="2" type="ORF">COB67_00560</name>
</gene>
<dbReference type="Proteomes" id="UP000218113">
    <property type="component" value="Unassembled WGS sequence"/>
</dbReference>
<evidence type="ECO:0000313" key="2">
    <source>
        <dbReference type="EMBL" id="PCI30978.1"/>
    </source>
</evidence>
<dbReference type="EMBL" id="NVSR01000001">
    <property type="protein sequence ID" value="PCI30978.1"/>
    <property type="molecule type" value="Genomic_DNA"/>
</dbReference>
<feature type="transmembrane region" description="Helical" evidence="1">
    <location>
        <begin position="9"/>
        <end position="29"/>
    </location>
</feature>
<name>A0A2A4TBS5_9DELT</name>
<keyword evidence="1" id="KW-0812">Transmembrane</keyword>
<comment type="caution">
    <text evidence="2">The sequence shown here is derived from an EMBL/GenBank/DDBJ whole genome shotgun (WGS) entry which is preliminary data.</text>
</comment>
<evidence type="ECO:0000313" key="3">
    <source>
        <dbReference type="Proteomes" id="UP000218113"/>
    </source>
</evidence>